<dbReference type="Gene3D" id="3.90.79.10">
    <property type="entry name" value="Nucleoside Triphosphate Pyrophosphohydrolase"/>
    <property type="match status" value="1"/>
</dbReference>
<sequence>MTSPRLRRAARAVILDQDDRVLLCRIDLSAGGGPVVWAMPGGGVEPGETSLQALARELAEEVGLRLDGERPPHVWHQSATGPYAPGYDGVVNDYFLVRRPCFEPRGVKSDAELAAEHITGWRWWSVAEIAAGHGDDLFSPRDLAGVLGELLAGGVPEEPVRMGA</sequence>
<dbReference type="RefSeq" id="WP_225275320.1">
    <property type="nucleotide sequence ID" value="NZ_CP084058.1"/>
</dbReference>
<gene>
    <name evidence="7" type="ORF">BN4615_P5498</name>
</gene>
<comment type="similarity">
    <text evidence="2 5">Belongs to the Nudix hydrolase family.</text>
</comment>
<organism evidence="7">
    <name type="scientific">Nonomuraea gerenzanensis</name>
    <dbReference type="NCBI Taxonomy" id="93944"/>
    <lineage>
        <taxon>Bacteria</taxon>
        <taxon>Bacillati</taxon>
        <taxon>Actinomycetota</taxon>
        <taxon>Actinomycetes</taxon>
        <taxon>Streptosporangiales</taxon>
        <taxon>Streptosporangiaceae</taxon>
        <taxon>Nonomuraea</taxon>
    </lineage>
</organism>
<dbReference type="AlphaFoldDB" id="A0A1M4EB73"/>
<dbReference type="PANTHER" id="PTHR43046">
    <property type="entry name" value="GDP-MANNOSE MANNOSYL HYDROLASE"/>
    <property type="match status" value="1"/>
</dbReference>
<dbReference type="InterPro" id="IPR015797">
    <property type="entry name" value="NUDIX_hydrolase-like_dom_sf"/>
</dbReference>
<comment type="cofactor">
    <cofactor evidence="1">
        <name>Mg(2+)</name>
        <dbReference type="ChEBI" id="CHEBI:18420"/>
    </cofactor>
</comment>
<evidence type="ECO:0000313" key="7">
    <source>
        <dbReference type="EMBL" id="SBO95982.1"/>
    </source>
</evidence>
<evidence type="ECO:0000256" key="2">
    <source>
        <dbReference type="ARBA" id="ARBA00005582"/>
    </source>
</evidence>
<dbReference type="PROSITE" id="PS00893">
    <property type="entry name" value="NUDIX_BOX"/>
    <property type="match status" value="1"/>
</dbReference>
<name>A0A1M4EB73_9ACTN</name>
<evidence type="ECO:0000256" key="3">
    <source>
        <dbReference type="ARBA" id="ARBA00022801"/>
    </source>
</evidence>
<dbReference type="PRINTS" id="PR00502">
    <property type="entry name" value="NUDIXFAMILY"/>
</dbReference>
<dbReference type="SUPFAM" id="SSF55811">
    <property type="entry name" value="Nudix"/>
    <property type="match status" value="1"/>
</dbReference>
<dbReference type="PROSITE" id="PS51462">
    <property type="entry name" value="NUDIX"/>
    <property type="match status" value="1"/>
</dbReference>
<accession>A0A1M4EB73</accession>
<keyword evidence="3 5" id="KW-0378">Hydrolase</keyword>
<dbReference type="PANTHER" id="PTHR43046:SF12">
    <property type="entry name" value="GDP-MANNOSE MANNOSYL HYDROLASE"/>
    <property type="match status" value="1"/>
</dbReference>
<evidence type="ECO:0000256" key="4">
    <source>
        <dbReference type="ARBA" id="ARBA00022842"/>
    </source>
</evidence>
<dbReference type="GO" id="GO:0016787">
    <property type="term" value="F:hydrolase activity"/>
    <property type="evidence" value="ECO:0007669"/>
    <property type="project" value="UniProtKB-KW"/>
</dbReference>
<reference evidence="7" key="1">
    <citation type="submission" date="2016-04" db="EMBL/GenBank/DDBJ databases">
        <authorList>
            <person name="Evans L.H."/>
            <person name="Alamgir A."/>
            <person name="Owens N."/>
            <person name="Weber N.D."/>
            <person name="Virtaneva K."/>
            <person name="Barbian K."/>
            <person name="Babar A."/>
            <person name="Rosenke K."/>
        </authorList>
    </citation>
    <scope>NUCLEOTIDE SEQUENCE</scope>
    <source>
        <strain evidence="7">Nono1</strain>
    </source>
</reference>
<dbReference type="InterPro" id="IPR020084">
    <property type="entry name" value="NUDIX_hydrolase_CS"/>
</dbReference>
<dbReference type="InterPro" id="IPR020476">
    <property type="entry name" value="Nudix_hydrolase"/>
</dbReference>
<evidence type="ECO:0000256" key="5">
    <source>
        <dbReference type="RuleBase" id="RU003476"/>
    </source>
</evidence>
<keyword evidence="4" id="KW-0460">Magnesium</keyword>
<dbReference type="EMBL" id="LT559118">
    <property type="protein sequence ID" value="SBO95982.1"/>
    <property type="molecule type" value="Genomic_DNA"/>
</dbReference>
<evidence type="ECO:0000259" key="6">
    <source>
        <dbReference type="PROSITE" id="PS51462"/>
    </source>
</evidence>
<dbReference type="Pfam" id="PF00293">
    <property type="entry name" value="NUDIX"/>
    <property type="match status" value="1"/>
</dbReference>
<dbReference type="CDD" id="cd04685">
    <property type="entry name" value="NUDIX_Hydrolase"/>
    <property type="match status" value="1"/>
</dbReference>
<protein>
    <submittedName>
        <fullName evidence="7">Dihydroneopterin triphosphate pyrophosphohydolase, putative, Actinobacterial type, NudB-like</fullName>
    </submittedName>
</protein>
<proteinExistence type="inferred from homology"/>
<evidence type="ECO:0000256" key="1">
    <source>
        <dbReference type="ARBA" id="ARBA00001946"/>
    </source>
</evidence>
<feature type="domain" description="Nudix hydrolase" evidence="6">
    <location>
        <begin position="5"/>
        <end position="151"/>
    </location>
</feature>
<dbReference type="InterPro" id="IPR000086">
    <property type="entry name" value="NUDIX_hydrolase_dom"/>
</dbReference>